<dbReference type="Gene3D" id="1.10.260.80">
    <property type="match status" value="1"/>
</dbReference>
<comment type="caution">
    <text evidence="1">The sequence shown here is derived from an EMBL/GenBank/DDBJ whole genome shotgun (WGS) entry which is preliminary data.</text>
</comment>
<evidence type="ECO:0000313" key="2">
    <source>
        <dbReference type="Proteomes" id="UP000237347"/>
    </source>
</evidence>
<dbReference type="SUPFAM" id="SSF56784">
    <property type="entry name" value="HAD-like"/>
    <property type="match status" value="1"/>
</dbReference>
<dbReference type="AlphaFoldDB" id="A0AAW0KHM7"/>
<organism evidence="1 2">
    <name type="scientific">Quercus suber</name>
    <name type="common">Cork oak</name>
    <dbReference type="NCBI Taxonomy" id="58331"/>
    <lineage>
        <taxon>Eukaryota</taxon>
        <taxon>Viridiplantae</taxon>
        <taxon>Streptophyta</taxon>
        <taxon>Embryophyta</taxon>
        <taxon>Tracheophyta</taxon>
        <taxon>Spermatophyta</taxon>
        <taxon>Magnoliopsida</taxon>
        <taxon>eudicotyledons</taxon>
        <taxon>Gunneridae</taxon>
        <taxon>Pentapetalae</taxon>
        <taxon>rosids</taxon>
        <taxon>fabids</taxon>
        <taxon>Fagales</taxon>
        <taxon>Fagaceae</taxon>
        <taxon>Quercus</taxon>
    </lineage>
</organism>
<protein>
    <submittedName>
        <fullName evidence="1">Haloacid dehalogenase-like hydrolase domain-containing protein</fullName>
    </submittedName>
</protein>
<accession>A0AAW0KHM7</accession>
<dbReference type="Proteomes" id="UP000237347">
    <property type="component" value="Unassembled WGS sequence"/>
</dbReference>
<evidence type="ECO:0000313" key="1">
    <source>
        <dbReference type="EMBL" id="KAK7838260.1"/>
    </source>
</evidence>
<dbReference type="InterPro" id="IPR006439">
    <property type="entry name" value="HAD-SF_hydro_IA"/>
</dbReference>
<dbReference type="InterPro" id="IPR023214">
    <property type="entry name" value="HAD_sf"/>
</dbReference>
<sequence>MIPLSSTFTLSQMSINTLSIITLSSSICPHPHSHKNSKRFKYPMPLSKSKPLFSFLHSKFPLPQMATLITTTPTHKKARLKGVVFDMDGTLTVPVIDFVAMYKAVLGDDEYRRIRAESPSGIDILHHIESWSPEKQQMAYETIADYERRGLDRLQIMPGAAELCGLLNAKKIRRGLITRNVKGAVDLFHQRFGMTFCPALSREFRPYKPDPAPLLHICSDWEVLPTEVMMIGDSLKDDVACGKRAGAFTCLLDQTGRYDSPEYANVDLKPDFKVSSLTEVYSLLEEHFDLAP</sequence>
<dbReference type="GO" id="GO:0009507">
    <property type="term" value="C:chloroplast"/>
    <property type="evidence" value="ECO:0007669"/>
    <property type="project" value="TreeGrafter"/>
</dbReference>
<dbReference type="EMBL" id="PKMF04000310">
    <property type="protein sequence ID" value="KAK7838260.1"/>
    <property type="molecule type" value="Genomic_DNA"/>
</dbReference>
<proteinExistence type="predicted"/>
<dbReference type="Gene3D" id="3.40.50.1000">
    <property type="entry name" value="HAD superfamily/HAD-like"/>
    <property type="match status" value="1"/>
</dbReference>
<dbReference type="PANTHER" id="PTHR43885">
    <property type="entry name" value="HALOACID DEHALOGENASE-LIKE HYDROLASE"/>
    <property type="match status" value="1"/>
</dbReference>
<dbReference type="SFLD" id="SFLDS00003">
    <property type="entry name" value="Haloacid_Dehalogenase"/>
    <property type="match status" value="1"/>
</dbReference>
<dbReference type="PANTHER" id="PTHR43885:SF1">
    <property type="entry name" value="SUPERFAMILY HYDROLASE, PUTATIVE (AFU_ORTHOLOGUE AFUA_4G13290)-RELATED"/>
    <property type="match status" value="1"/>
</dbReference>
<dbReference type="SFLD" id="SFLDG01129">
    <property type="entry name" value="C1.5:_HAD__Beta-PGM__Phosphata"/>
    <property type="match status" value="1"/>
</dbReference>
<dbReference type="FunFam" id="1.10.260.80:FF:000001">
    <property type="entry name" value="Haloacid dehalogenase-like hydrolase domain-containing protein"/>
    <property type="match status" value="1"/>
</dbReference>
<dbReference type="FunFam" id="3.40.50.1000:FF:000113">
    <property type="entry name" value="Putative haloacid dehalogenase-like hydrolase"/>
    <property type="match status" value="1"/>
</dbReference>
<name>A0AAW0KHM7_QUESU</name>
<dbReference type="InterPro" id="IPR036412">
    <property type="entry name" value="HAD-like_sf"/>
</dbReference>
<keyword evidence="2" id="KW-1185">Reference proteome</keyword>
<dbReference type="GO" id="GO:0016787">
    <property type="term" value="F:hydrolase activity"/>
    <property type="evidence" value="ECO:0007669"/>
    <property type="project" value="UniProtKB-KW"/>
</dbReference>
<dbReference type="NCBIfam" id="TIGR01549">
    <property type="entry name" value="HAD-SF-IA-v1"/>
    <property type="match status" value="1"/>
</dbReference>
<reference evidence="1 2" key="1">
    <citation type="journal article" date="2018" name="Sci. Data">
        <title>The draft genome sequence of cork oak.</title>
        <authorList>
            <person name="Ramos A.M."/>
            <person name="Usie A."/>
            <person name="Barbosa P."/>
            <person name="Barros P.M."/>
            <person name="Capote T."/>
            <person name="Chaves I."/>
            <person name="Simoes F."/>
            <person name="Abreu I."/>
            <person name="Carrasquinho I."/>
            <person name="Faro C."/>
            <person name="Guimaraes J.B."/>
            <person name="Mendonca D."/>
            <person name="Nobrega F."/>
            <person name="Rodrigues L."/>
            <person name="Saibo N.J.M."/>
            <person name="Varela M.C."/>
            <person name="Egas C."/>
            <person name="Matos J."/>
            <person name="Miguel C.M."/>
            <person name="Oliveira M.M."/>
            <person name="Ricardo C.P."/>
            <person name="Goncalves S."/>
        </authorList>
    </citation>
    <scope>NUCLEOTIDE SEQUENCE [LARGE SCALE GENOMIC DNA]</scope>
    <source>
        <strain evidence="2">cv. HL8</strain>
    </source>
</reference>
<dbReference type="CDD" id="cd01427">
    <property type="entry name" value="HAD_like"/>
    <property type="match status" value="1"/>
</dbReference>
<gene>
    <name evidence="1" type="ORF">CFP56_020094</name>
</gene>
<dbReference type="Pfam" id="PF00702">
    <property type="entry name" value="Hydrolase"/>
    <property type="match status" value="1"/>
</dbReference>